<proteinExistence type="predicted"/>
<feature type="domain" description="DUF6996" evidence="1">
    <location>
        <begin position="4"/>
        <end position="80"/>
    </location>
</feature>
<dbReference type="AlphaFoldDB" id="A0A5J4QGJ6"/>
<dbReference type="Pfam" id="PF22515">
    <property type="entry name" value="DUF6996"/>
    <property type="match status" value="1"/>
</dbReference>
<name>A0A5J4QGJ6_9ZZZZ</name>
<gene>
    <name evidence="3" type="ORF">EZS27_030239</name>
</gene>
<sequence length="253" mass="29711">MNHNPWNAVFDAYQIQKHDFDKESFIITAEQIKAATKDFTRTNEREVRILCKQDCREDRPDIFINNNLFLLPIRNGRYAIVKGEGYVDIPQISSVAKIYTSKLDFKLDTSFIGNSEMQHLDFAYAASIIRTFLEDDSLVLTIRGRKFTPNFSFNIGKQAITVESVQTEVDAGYEGKNQVVLIEAKNGQTTNVIIRQLFYPFRQWQHYTQKKVKPLFFEKRDSCYSLWQFEFKDMNDYNSIELMRSQSFEIVEK</sequence>
<dbReference type="InterPro" id="IPR054265">
    <property type="entry name" value="DUF6996"/>
</dbReference>
<dbReference type="Pfam" id="PF22518">
    <property type="entry name" value="DUF6997"/>
    <property type="match status" value="1"/>
</dbReference>
<evidence type="ECO:0000259" key="1">
    <source>
        <dbReference type="Pfam" id="PF22515"/>
    </source>
</evidence>
<dbReference type="InterPro" id="IPR054266">
    <property type="entry name" value="DUF6997"/>
</dbReference>
<accession>A0A5J4QGJ6</accession>
<feature type="domain" description="DUF6997" evidence="2">
    <location>
        <begin position="83"/>
        <end position="248"/>
    </location>
</feature>
<reference evidence="3" key="1">
    <citation type="submission" date="2019-03" db="EMBL/GenBank/DDBJ databases">
        <title>Single cell metagenomics reveals metabolic interactions within the superorganism composed of flagellate Streblomastix strix and complex community of Bacteroidetes bacteria on its surface.</title>
        <authorList>
            <person name="Treitli S.C."/>
            <person name="Kolisko M."/>
            <person name="Husnik F."/>
            <person name="Keeling P."/>
            <person name="Hampl V."/>
        </authorList>
    </citation>
    <scope>NUCLEOTIDE SEQUENCE</scope>
    <source>
        <strain evidence="3">STM</strain>
    </source>
</reference>
<comment type="caution">
    <text evidence="3">The sequence shown here is derived from an EMBL/GenBank/DDBJ whole genome shotgun (WGS) entry which is preliminary data.</text>
</comment>
<organism evidence="3">
    <name type="scientific">termite gut metagenome</name>
    <dbReference type="NCBI Taxonomy" id="433724"/>
    <lineage>
        <taxon>unclassified sequences</taxon>
        <taxon>metagenomes</taxon>
        <taxon>organismal metagenomes</taxon>
    </lineage>
</organism>
<protein>
    <submittedName>
        <fullName evidence="3">Uncharacterized protein</fullName>
    </submittedName>
</protein>
<evidence type="ECO:0000313" key="3">
    <source>
        <dbReference type="EMBL" id="KAA6319924.1"/>
    </source>
</evidence>
<evidence type="ECO:0000259" key="2">
    <source>
        <dbReference type="Pfam" id="PF22518"/>
    </source>
</evidence>
<dbReference type="EMBL" id="SNRY01003734">
    <property type="protein sequence ID" value="KAA6319924.1"/>
    <property type="molecule type" value="Genomic_DNA"/>
</dbReference>